<feature type="region of interest" description="Disordered" evidence="1">
    <location>
        <begin position="110"/>
        <end position="146"/>
    </location>
</feature>
<dbReference type="OrthoDB" id="3259746at2759"/>
<protein>
    <submittedName>
        <fullName evidence="3">Uncharacterized protein</fullName>
    </submittedName>
</protein>
<evidence type="ECO:0000256" key="1">
    <source>
        <dbReference type="SAM" id="MobiDB-lite"/>
    </source>
</evidence>
<dbReference type="PANTHER" id="PTHR37487:SF3">
    <property type="entry name" value="CLEAVAGE_POLYADENYLATION SPECIFICITY FACTOR A SUBUNIT N-TERMINAL DOMAIN-CONTAINING PROTEIN"/>
    <property type="match status" value="1"/>
</dbReference>
<dbReference type="PANTHER" id="PTHR37487">
    <property type="entry name" value="CHROMOSOME 1, WHOLE GENOME SHOTGUN SEQUENCE"/>
    <property type="match status" value="1"/>
</dbReference>
<organism evidence="3 4">
    <name type="scientific">Rickenella mellea</name>
    <dbReference type="NCBI Taxonomy" id="50990"/>
    <lineage>
        <taxon>Eukaryota</taxon>
        <taxon>Fungi</taxon>
        <taxon>Dikarya</taxon>
        <taxon>Basidiomycota</taxon>
        <taxon>Agaricomycotina</taxon>
        <taxon>Agaricomycetes</taxon>
        <taxon>Hymenochaetales</taxon>
        <taxon>Rickenellaceae</taxon>
        <taxon>Rickenella</taxon>
    </lineage>
</organism>
<dbReference type="VEuPathDB" id="FungiDB:BD410DRAFT_608433"/>
<sequence length="206" mass="19769">MFATLISATLLSFVAVQAVLASEFTIDTPQLAQCGKASLSWTGGEGPYDVAVVPGDEPCGDPIVELGDHDGLSTGWTVALKEGTKVMLSVIDKNGDEAWSGEITVGGSKDASCLKSTTPSSGSGDGDSDGGSPGSGSGASGTPGYTVVSNTGTASAAGSTGGAVAAGAANAGLIPGSTSGALSARQIPVAVTAFGGIAVALVAFAL</sequence>
<accession>A0A4Y7QDN8</accession>
<dbReference type="EMBL" id="ML170163">
    <property type="protein sequence ID" value="TDL25807.1"/>
    <property type="molecule type" value="Genomic_DNA"/>
</dbReference>
<keyword evidence="4" id="KW-1185">Reference proteome</keyword>
<dbReference type="STRING" id="50990.A0A4Y7QDN8"/>
<feature type="compositionally biased region" description="Gly residues" evidence="1">
    <location>
        <begin position="123"/>
        <end position="141"/>
    </location>
</feature>
<evidence type="ECO:0000313" key="4">
    <source>
        <dbReference type="Proteomes" id="UP000294933"/>
    </source>
</evidence>
<feature type="chain" id="PRO_5021350532" evidence="2">
    <location>
        <begin position="22"/>
        <end position="206"/>
    </location>
</feature>
<proteinExistence type="predicted"/>
<gene>
    <name evidence="3" type="ORF">BD410DRAFT_608433</name>
</gene>
<dbReference type="Proteomes" id="UP000294933">
    <property type="component" value="Unassembled WGS sequence"/>
</dbReference>
<dbReference type="AlphaFoldDB" id="A0A4Y7QDN8"/>
<name>A0A4Y7QDN8_9AGAM</name>
<evidence type="ECO:0000256" key="2">
    <source>
        <dbReference type="SAM" id="SignalP"/>
    </source>
</evidence>
<evidence type="ECO:0000313" key="3">
    <source>
        <dbReference type="EMBL" id="TDL25807.1"/>
    </source>
</evidence>
<reference evidence="3 4" key="1">
    <citation type="submission" date="2018-06" db="EMBL/GenBank/DDBJ databases">
        <title>A transcriptomic atlas of mushroom development highlights an independent origin of complex multicellularity.</title>
        <authorList>
            <consortium name="DOE Joint Genome Institute"/>
            <person name="Krizsan K."/>
            <person name="Almasi E."/>
            <person name="Merenyi Z."/>
            <person name="Sahu N."/>
            <person name="Viragh M."/>
            <person name="Koszo T."/>
            <person name="Mondo S."/>
            <person name="Kiss B."/>
            <person name="Balint B."/>
            <person name="Kues U."/>
            <person name="Barry K."/>
            <person name="Hegedus J.C."/>
            <person name="Henrissat B."/>
            <person name="Johnson J."/>
            <person name="Lipzen A."/>
            <person name="Ohm R."/>
            <person name="Nagy I."/>
            <person name="Pangilinan J."/>
            <person name="Yan J."/>
            <person name="Xiong Y."/>
            <person name="Grigoriev I.V."/>
            <person name="Hibbett D.S."/>
            <person name="Nagy L.G."/>
        </authorList>
    </citation>
    <scope>NUCLEOTIDE SEQUENCE [LARGE SCALE GENOMIC DNA]</scope>
    <source>
        <strain evidence="3 4">SZMC22713</strain>
    </source>
</reference>
<keyword evidence="2" id="KW-0732">Signal</keyword>
<feature type="signal peptide" evidence="2">
    <location>
        <begin position="1"/>
        <end position="21"/>
    </location>
</feature>